<name>A0A816YF08_9BILA</name>
<dbReference type="Proteomes" id="UP000663887">
    <property type="component" value="Unassembled WGS sequence"/>
</dbReference>
<proteinExistence type="predicted"/>
<dbReference type="SUPFAM" id="SSF52047">
    <property type="entry name" value="RNI-like"/>
    <property type="match status" value="1"/>
</dbReference>
<gene>
    <name evidence="1" type="ORF">XDN619_LOCUS30030</name>
</gene>
<dbReference type="AlphaFoldDB" id="A0A816YF08"/>
<evidence type="ECO:0000313" key="1">
    <source>
        <dbReference type="EMBL" id="CAF2158171.1"/>
    </source>
</evidence>
<dbReference type="InterPro" id="IPR001611">
    <property type="entry name" value="Leu-rich_rpt"/>
</dbReference>
<evidence type="ECO:0000313" key="2">
    <source>
        <dbReference type="Proteomes" id="UP000663887"/>
    </source>
</evidence>
<dbReference type="Pfam" id="PF13516">
    <property type="entry name" value="LRR_6"/>
    <property type="match status" value="2"/>
</dbReference>
<accession>A0A816YF08</accession>
<evidence type="ECO:0008006" key="3">
    <source>
        <dbReference type="Google" id="ProtNLM"/>
    </source>
</evidence>
<dbReference type="Gene3D" id="3.80.10.10">
    <property type="entry name" value="Ribonuclease Inhibitor"/>
    <property type="match status" value="1"/>
</dbReference>
<dbReference type="EMBL" id="CAJNRG010014876">
    <property type="protein sequence ID" value="CAF2158171.1"/>
    <property type="molecule type" value="Genomic_DNA"/>
</dbReference>
<comment type="caution">
    <text evidence="1">The sequence shown here is derived from an EMBL/GenBank/DDBJ whole genome shotgun (WGS) entry which is preliminary data.</text>
</comment>
<dbReference type="SMART" id="SM00368">
    <property type="entry name" value="LRR_RI"/>
    <property type="match status" value="2"/>
</dbReference>
<reference evidence="1" key="1">
    <citation type="submission" date="2021-02" db="EMBL/GenBank/DDBJ databases">
        <authorList>
            <person name="Nowell W R."/>
        </authorList>
    </citation>
    <scope>NUCLEOTIDE SEQUENCE</scope>
</reference>
<feature type="non-terminal residue" evidence="1">
    <location>
        <position position="1"/>
    </location>
</feature>
<protein>
    <recommendedName>
        <fullName evidence="3">Tropomodulin</fullName>
    </recommendedName>
</protein>
<organism evidence="1 2">
    <name type="scientific">Rotaria magnacalcarata</name>
    <dbReference type="NCBI Taxonomy" id="392030"/>
    <lineage>
        <taxon>Eukaryota</taxon>
        <taxon>Metazoa</taxon>
        <taxon>Spiralia</taxon>
        <taxon>Gnathifera</taxon>
        <taxon>Rotifera</taxon>
        <taxon>Eurotatoria</taxon>
        <taxon>Bdelloidea</taxon>
        <taxon>Philodinida</taxon>
        <taxon>Philodinidae</taxon>
        <taxon>Rotaria</taxon>
    </lineage>
</organism>
<dbReference type="InterPro" id="IPR032675">
    <property type="entry name" value="LRR_dom_sf"/>
</dbReference>
<sequence length="66" mass="7315">LTTLQLDGNDIGDKPVYPIANGLQNNKTLRKLSLRYNEIGPKGAFRVAAVLRNNTVFNIDSVINPY</sequence>